<dbReference type="Pfam" id="PF00534">
    <property type="entry name" value="Glycos_transf_1"/>
    <property type="match status" value="1"/>
</dbReference>
<dbReference type="Proteomes" id="UP000298588">
    <property type="component" value="Chromosome"/>
</dbReference>
<keyword evidence="3" id="KW-0808">Transferase</keyword>
<dbReference type="InterPro" id="IPR029044">
    <property type="entry name" value="Nucleotide-diphossugar_trans"/>
</dbReference>
<dbReference type="Gene3D" id="3.20.20.80">
    <property type="entry name" value="Glycosidases"/>
    <property type="match status" value="1"/>
</dbReference>
<proteinExistence type="predicted"/>
<dbReference type="KEGG" id="paqt:E8L99_21645"/>
<dbReference type="SUPFAM" id="SSF53756">
    <property type="entry name" value="UDP-Glycosyltransferase/glycogen phosphorylase"/>
    <property type="match status" value="1"/>
</dbReference>
<gene>
    <name evidence="3" type="ORF">E8L99_21645</name>
</gene>
<dbReference type="CDD" id="cd11579">
    <property type="entry name" value="Glyco_tran_WbsX"/>
    <property type="match status" value="1"/>
</dbReference>
<dbReference type="OrthoDB" id="9816424at2"/>
<dbReference type="Gene3D" id="3.90.550.10">
    <property type="entry name" value="Spore Coat Polysaccharide Biosynthesis Protein SpsA, Chain A"/>
    <property type="match status" value="1"/>
</dbReference>
<dbReference type="Gene3D" id="3.40.50.2000">
    <property type="entry name" value="Glycogen Phosphorylase B"/>
    <property type="match status" value="1"/>
</dbReference>
<keyword evidence="4" id="KW-1185">Reference proteome</keyword>
<evidence type="ECO:0000259" key="1">
    <source>
        <dbReference type="Pfam" id="PF00534"/>
    </source>
</evidence>
<dbReference type="GO" id="GO:0016757">
    <property type="term" value="F:glycosyltransferase activity"/>
    <property type="evidence" value="ECO:0007669"/>
    <property type="project" value="InterPro"/>
</dbReference>
<dbReference type="EMBL" id="CP039865">
    <property type="protein sequence ID" value="QCK88179.1"/>
    <property type="molecule type" value="Genomic_DNA"/>
</dbReference>
<feature type="domain" description="Glycosyl transferase family 1" evidence="1">
    <location>
        <begin position="758"/>
        <end position="916"/>
    </location>
</feature>
<dbReference type="SUPFAM" id="SSF53448">
    <property type="entry name" value="Nucleotide-diphospho-sugar transferases"/>
    <property type="match status" value="1"/>
</dbReference>
<dbReference type="InterPro" id="IPR001296">
    <property type="entry name" value="Glyco_trans_1"/>
</dbReference>
<dbReference type="Pfam" id="PF14307">
    <property type="entry name" value="Glyco_tran_WbsX"/>
    <property type="match status" value="1"/>
</dbReference>
<evidence type="ECO:0000259" key="2">
    <source>
        <dbReference type="Pfam" id="PF00535"/>
    </source>
</evidence>
<accession>A0A4D7QRT3</accession>
<evidence type="ECO:0000313" key="3">
    <source>
        <dbReference type="EMBL" id="QCK88179.1"/>
    </source>
</evidence>
<dbReference type="PANTHER" id="PTHR41244:SF1">
    <property type="entry name" value="GLYCOSYLTRANSFERASE"/>
    <property type="match status" value="1"/>
</dbReference>
<dbReference type="RefSeq" id="WP_137101507.1">
    <property type="nucleotide sequence ID" value="NZ_CP039865.1"/>
</dbReference>
<sequence length="1230" mass="136453">MTRPYLTVVRHHLVDTEWYRTLHPVAGGGRAIAHFLAIGWRAGHAPNPFFEPEWYLERNPDVAAAGVNPFDHYLASGEAEGRWPCRVLDPAWYANANAIEPGSGRVLAHYLNVGCRAGRQPNSVFDPRHYVDVHNDLPRDLKEAVLHYLRSGFFESRSVSPIFDAPWYRRHYGLAAEAEAISHYLLEGRSKGHVPCPQDLPSVANEIRRAVQNGPTFEEFDPTIAARAKRRANVIAFYLPQFHAIPENDTWWGTGFSEWRNVARGTPRFVGHYQPRIPRDLGHYDLNDPAAIRRQVQMAAAAGLAGFCFYFYLFGRRRILEKPLDLYLADPAIDFPFCLMWANENWTRRWDGREQEVLLQQTYDEGDDTFFIDTVADYLADPRYLRVAGRPIFFVYRPGLIPNMRKRVEGWRAELTRRLGVVPWLFMAQTFDDHDPTAYGLDGAVEFPPHKLSQLTTQATDRMHVLDPAFTGAVYDYETMSQVSLDLPRPAYPLLRTCFPSWDNDARRQGHGTSITASTPALFERWLSGLITQAAENPFAGERLVFVNAWNEWAEGAYLEPDVHHGAAYLNAAARAIVGSEAKISGAKTHILLVGHDAHEHGAQMTLLNLGRVFTRQFGVKVTFLVLGGGNLLRAMGEVGDVVVCERQDEALSEAILALRGQGLTYAITNTVVTGMAVPHLKRQGFTVLSLVHELPRLIAEHDVGGGAQAIRVGSDVVVFPADMVRAAFTGSFGEVACTALVQPQGLYASLSGDDEARNRIREELGLDPDTTIALGLGYADLRKGFDTFVETARVAHETGRNIAFVWVGRLERAVGTWLLGNDVPPNFRQVDFLPDISAYMEASDLLYMTSREDPFPSTVLEALAAGKPVVGFAGCLGSEGLIRRHGVVVQRRSAEAGVSAIDQALRTERPESADARRNTVASDYRWDDYGFALLTALNPAWRKVSVAVPSYNYGRYMRERLTSIFDQTVPVFEVILLDDASPDDSVAVAHLVAEEQGRELVVEVNGHNAGSVMRQWGKAAAMARGDLLWICEADDLAQARFLEEVTAAMAPDALFCFSDSSQIDEMGAALGESYSPYLNQFEAGGFDRSISLPAATFAKRHLCVANSVLNVSGVVFDRNAVRDVLASEIEDLASYRFAGDWATYLVLCSKPGTVSFVAAPLNVHRRHGSSLTHSTRAEAHLAEITRVHNVFERQFCASKDLMARQRAYRTTIARQFGIDESAVAVGAEA</sequence>
<dbReference type="AlphaFoldDB" id="A0A4D7QRT3"/>
<dbReference type="Pfam" id="PF00535">
    <property type="entry name" value="Glycos_transf_2"/>
    <property type="match status" value="1"/>
</dbReference>
<name>A0A4D7QRT3_9HYPH</name>
<protein>
    <submittedName>
        <fullName evidence="3">Glycosyltransferase</fullName>
    </submittedName>
</protein>
<dbReference type="PANTHER" id="PTHR41244">
    <property type="entry name" value="RHAMNAN SYNTHESIS F"/>
    <property type="match status" value="1"/>
</dbReference>
<dbReference type="InterPro" id="IPR032719">
    <property type="entry name" value="WbsX"/>
</dbReference>
<feature type="domain" description="Glycosyltransferase 2-like" evidence="2">
    <location>
        <begin position="946"/>
        <end position="1052"/>
    </location>
</feature>
<organism evidence="3 4">
    <name type="scientific">Phreatobacter aquaticus</name>
    <dbReference type="NCBI Taxonomy" id="2570229"/>
    <lineage>
        <taxon>Bacteria</taxon>
        <taxon>Pseudomonadati</taxon>
        <taxon>Pseudomonadota</taxon>
        <taxon>Alphaproteobacteria</taxon>
        <taxon>Hyphomicrobiales</taxon>
        <taxon>Phreatobacteraceae</taxon>
        <taxon>Phreatobacter</taxon>
    </lineage>
</organism>
<reference evidence="3 4" key="1">
    <citation type="submission" date="2019-04" db="EMBL/GenBank/DDBJ databases">
        <title>Phreatobacter aquaticus sp. nov.</title>
        <authorList>
            <person name="Choi A."/>
            <person name="Baek K."/>
        </authorList>
    </citation>
    <scope>NUCLEOTIDE SEQUENCE [LARGE SCALE GENOMIC DNA]</scope>
    <source>
        <strain evidence="3 4">NMCR1094</strain>
    </source>
</reference>
<dbReference type="InterPro" id="IPR001173">
    <property type="entry name" value="Glyco_trans_2-like"/>
</dbReference>
<evidence type="ECO:0000313" key="4">
    <source>
        <dbReference type="Proteomes" id="UP000298588"/>
    </source>
</evidence>